<dbReference type="Proteomes" id="UP001501699">
    <property type="component" value="Unassembled WGS sequence"/>
</dbReference>
<keyword evidence="4" id="KW-1185">Reference proteome</keyword>
<dbReference type="SUPFAM" id="SSF52540">
    <property type="entry name" value="P-loop containing nucleoside triphosphate hydrolases"/>
    <property type="match status" value="1"/>
</dbReference>
<name>A0ABP8VFD6_9HYPH</name>
<proteinExistence type="predicted"/>
<evidence type="ECO:0000313" key="4">
    <source>
        <dbReference type="Proteomes" id="UP001501699"/>
    </source>
</evidence>
<gene>
    <name evidence="3" type="ORF">GCM10023262_07840</name>
</gene>
<dbReference type="PIRSF" id="PIRSF002849">
    <property type="entry name" value="AAA_ATPase_chaperone_MoxR_prd"/>
    <property type="match status" value="1"/>
</dbReference>
<evidence type="ECO:0000313" key="3">
    <source>
        <dbReference type="EMBL" id="GAA4662288.1"/>
    </source>
</evidence>
<dbReference type="InterPro" id="IPR050764">
    <property type="entry name" value="CbbQ/NirQ/NorQ/GpvN"/>
</dbReference>
<reference evidence="4" key="1">
    <citation type="journal article" date="2019" name="Int. J. Syst. Evol. Microbiol.">
        <title>The Global Catalogue of Microorganisms (GCM) 10K type strain sequencing project: providing services to taxonomists for standard genome sequencing and annotation.</title>
        <authorList>
            <consortium name="The Broad Institute Genomics Platform"/>
            <consortium name="The Broad Institute Genome Sequencing Center for Infectious Disease"/>
            <person name="Wu L."/>
            <person name="Ma J."/>
        </authorList>
    </citation>
    <scope>NUCLEOTIDE SEQUENCE [LARGE SCALE GENOMIC DNA]</scope>
    <source>
        <strain evidence="4">JCM 17714</strain>
    </source>
</reference>
<dbReference type="InterPro" id="IPR041628">
    <property type="entry name" value="ChlI/MoxR_AAA_lid"/>
</dbReference>
<dbReference type="PANTHER" id="PTHR42759:SF1">
    <property type="entry name" value="MAGNESIUM-CHELATASE SUBUNIT CHLD"/>
    <property type="match status" value="1"/>
</dbReference>
<dbReference type="Pfam" id="PF17863">
    <property type="entry name" value="AAA_lid_2"/>
    <property type="match status" value="1"/>
</dbReference>
<feature type="domain" description="ChlI/MoxR AAA lid" evidence="2">
    <location>
        <begin position="267"/>
        <end position="336"/>
    </location>
</feature>
<comment type="caution">
    <text evidence="3">The sequence shown here is derived from an EMBL/GenBank/DDBJ whole genome shotgun (WGS) entry which is preliminary data.</text>
</comment>
<dbReference type="CDD" id="cd00009">
    <property type="entry name" value="AAA"/>
    <property type="match status" value="1"/>
</dbReference>
<accession>A0ABP8VFD6</accession>
<protein>
    <submittedName>
        <fullName evidence="3">MoxR family ATPase</fullName>
    </submittedName>
</protein>
<dbReference type="PANTHER" id="PTHR42759">
    <property type="entry name" value="MOXR FAMILY PROTEIN"/>
    <property type="match status" value="1"/>
</dbReference>
<dbReference type="EMBL" id="BAABJA010000004">
    <property type="protein sequence ID" value="GAA4662288.1"/>
    <property type="molecule type" value="Genomic_DNA"/>
</dbReference>
<dbReference type="Gene3D" id="1.10.8.80">
    <property type="entry name" value="Magnesium chelatase subunit I, C-Terminal domain"/>
    <property type="match status" value="1"/>
</dbReference>
<dbReference type="InterPro" id="IPR011703">
    <property type="entry name" value="ATPase_AAA-3"/>
</dbReference>
<evidence type="ECO:0000259" key="2">
    <source>
        <dbReference type="Pfam" id="PF17863"/>
    </source>
</evidence>
<evidence type="ECO:0000259" key="1">
    <source>
        <dbReference type="Pfam" id="PF07726"/>
    </source>
</evidence>
<organism evidence="3 4">
    <name type="scientific">Bartonella pachyuromydis</name>
    <dbReference type="NCBI Taxonomy" id="931097"/>
    <lineage>
        <taxon>Bacteria</taxon>
        <taxon>Pseudomonadati</taxon>
        <taxon>Pseudomonadota</taxon>
        <taxon>Alphaproteobacteria</taxon>
        <taxon>Hyphomicrobiales</taxon>
        <taxon>Bartonellaceae</taxon>
        <taxon>Bartonella</taxon>
    </lineage>
</organism>
<dbReference type="RefSeq" id="WP_345118819.1">
    <property type="nucleotide sequence ID" value="NZ_BAABJA010000004.1"/>
</dbReference>
<dbReference type="InterPro" id="IPR027417">
    <property type="entry name" value="P-loop_NTPase"/>
</dbReference>
<dbReference type="Gene3D" id="3.40.50.300">
    <property type="entry name" value="P-loop containing nucleotide triphosphate hydrolases"/>
    <property type="match status" value="1"/>
</dbReference>
<sequence length="343" mass="38547">MSQRDTSSNSIREINISEEAQEVIDDIDTTHKELDILQQEIDKVIFGQNHVIEYALITIFAGGHALLVGAPGLAKTRLVATLATVLGLDEKRIQFTPDLMPSDIIGSEIMDSDKSGKRSFRYVQGPIFTQLLMADEINRASPRTQSALLQAMQEYHVTVAGQRYDLPQPFHVLATQNPLEQEGTYPLPEAQLDRFLMQIDIDYPDLMTERRIILETTREKNQSAKPILSAQKLQKIQKIIRKMPISENVIEAILKIVRSARPRKNNTLANTYVAWGPGPRASQALSLCVRARALYYGRLAPSLDDVEALAYPVLQHRMALNFSARAEDITVKDILNNLVKDAF</sequence>
<dbReference type="Pfam" id="PF07726">
    <property type="entry name" value="AAA_3"/>
    <property type="match status" value="1"/>
</dbReference>
<feature type="domain" description="ATPase AAA-3" evidence="1">
    <location>
        <begin position="64"/>
        <end position="197"/>
    </location>
</feature>